<accession>H0XLQ0</accession>
<dbReference type="InterPro" id="IPR030217">
    <property type="entry name" value="NXF_fam"/>
</dbReference>
<dbReference type="InterPro" id="IPR002075">
    <property type="entry name" value="NTF2_dom"/>
</dbReference>
<dbReference type="SUPFAM" id="SSF54928">
    <property type="entry name" value="RNA-binding domain, RBD"/>
    <property type="match status" value="1"/>
</dbReference>
<dbReference type="InterPro" id="IPR032710">
    <property type="entry name" value="NTF2-like_dom_sf"/>
</dbReference>
<dbReference type="PANTHER" id="PTHR10662">
    <property type="entry name" value="NUCLEAR RNA EXPORT FACTOR"/>
    <property type="match status" value="1"/>
</dbReference>
<dbReference type="HOGENOM" id="CLU_011280_2_1_1"/>
<evidence type="ECO:0000259" key="4">
    <source>
        <dbReference type="Pfam" id="PF22602"/>
    </source>
</evidence>
<dbReference type="InParanoid" id="H0XLQ0"/>
<dbReference type="eggNOG" id="KOG3763">
    <property type="taxonomic scope" value="Eukaryota"/>
</dbReference>
<dbReference type="InterPro" id="IPR035979">
    <property type="entry name" value="RBD_domain_sf"/>
</dbReference>
<evidence type="ECO:0000313" key="5">
    <source>
        <dbReference type="Ensembl" id="ENSOGAP00000017040.1"/>
    </source>
</evidence>
<dbReference type="Gene3D" id="3.10.450.50">
    <property type="match status" value="1"/>
</dbReference>
<dbReference type="EMBL" id="AAQR03036247">
    <property type="status" value="NOT_ANNOTATED_CDS"/>
    <property type="molecule type" value="Genomic_DNA"/>
</dbReference>
<feature type="domain" description="Nuclear transport factor 2" evidence="4">
    <location>
        <begin position="328"/>
        <end position="389"/>
    </location>
</feature>
<dbReference type="GO" id="GO:0003723">
    <property type="term" value="F:RNA binding"/>
    <property type="evidence" value="ECO:0007669"/>
    <property type="project" value="InterPro"/>
</dbReference>
<keyword evidence="2" id="KW-0539">Nucleus</keyword>
<dbReference type="GeneTree" id="ENSGT00390000007539"/>
<dbReference type="Pfam" id="PF22602">
    <property type="entry name" value="NXF_NTF2"/>
    <property type="match status" value="1"/>
</dbReference>
<dbReference type="STRING" id="30611.ENSOGAP00000017040"/>
<evidence type="ECO:0000259" key="3">
    <source>
        <dbReference type="Pfam" id="PF09162"/>
    </source>
</evidence>
<reference evidence="6" key="1">
    <citation type="submission" date="2011-03" db="EMBL/GenBank/DDBJ databases">
        <title>Version 3 of the genome sequence of Otolemur garnettii (Bushbaby).</title>
        <authorList>
            <consortium name="The Broad Institute Genome Sequencing Platform"/>
            <person name="Di Palma F."/>
            <person name="Johnson J."/>
            <person name="Lander E.S."/>
            <person name="Lindblad-Toh K."/>
            <person name="Jaffe D.B."/>
            <person name="Gnerre S."/>
            <person name="MacCallum I."/>
            <person name="Przybylski D."/>
            <person name="Ribeiro F.J."/>
            <person name="Burton J.N."/>
            <person name="Walker B.J."/>
            <person name="Sharpe T."/>
            <person name="Hall G."/>
        </authorList>
    </citation>
    <scope>NUCLEOTIDE SEQUENCE [LARGE SCALE GENOMIC DNA]</scope>
</reference>
<dbReference type="InterPro" id="IPR015245">
    <property type="entry name" value="Tap_RNA-bd"/>
</dbReference>
<dbReference type="GO" id="GO:0016973">
    <property type="term" value="P:poly(A)+ mRNA export from nucleus"/>
    <property type="evidence" value="ECO:0007669"/>
    <property type="project" value="TreeGrafter"/>
</dbReference>
<dbReference type="GO" id="GO:0005634">
    <property type="term" value="C:nucleus"/>
    <property type="evidence" value="ECO:0007669"/>
    <property type="project" value="UniProtKB-SubCell"/>
</dbReference>
<dbReference type="PANTHER" id="PTHR10662:SF12">
    <property type="entry name" value="NUCLEAR RNA EXPORT FACTOR 3"/>
    <property type="match status" value="1"/>
</dbReference>
<dbReference type="SUPFAM" id="SSF54427">
    <property type="entry name" value="NTF2-like"/>
    <property type="match status" value="1"/>
</dbReference>
<dbReference type="Ensembl" id="ENSOGAT00000034085.1">
    <property type="protein sequence ID" value="ENSOGAP00000017040.1"/>
    <property type="gene ID" value="ENSOGAG00000025402.1"/>
</dbReference>
<sequence length="390" mass="44741">LHHRALSVMSHSHQVNPVQRRARRWGLYPRRFANWSEPVTFDSSHQQQEGNAAMSIQVDSPLRFDPSAIPHHPRDTFCKQDQTQVIAEREKKLPDERMEWHRQDGTSGNSFKITILFTIKYDETWLLDLIQSQYSVPFTLFEFLYEKMLIFVESASLAFTLKSISGNIWDQDNDRLSVFVSPSDMPHFVQKELNSEKVTMNKYDTSQALDIQKLCFDTDLRTHDVIMAPDPGKSTAVSPHIEEENMSQLSPLNMDKEKGLKSEEISMDRTVPYTTFLDKSSNINSILESLPKLLCLDGQESPSPNPRGTEAHKTLPVCKGSVFALKNLVLQFLQQYYLIYDYGDRQGLLGAYHVVICFSLTIPFNHKDPASSNLCKYFKESKNVTVLKDP</sequence>
<proteinExistence type="predicted"/>
<dbReference type="InterPro" id="IPR012677">
    <property type="entry name" value="Nucleotide-bd_a/b_plait_sf"/>
</dbReference>
<reference evidence="5" key="3">
    <citation type="submission" date="2025-09" db="UniProtKB">
        <authorList>
            <consortium name="Ensembl"/>
        </authorList>
    </citation>
    <scope>IDENTIFICATION</scope>
</reference>
<feature type="domain" description="Nuclear RNA export factor Tap RNA-binding" evidence="3">
    <location>
        <begin position="111"/>
        <end position="187"/>
    </location>
</feature>
<dbReference type="Pfam" id="PF09162">
    <property type="entry name" value="Tap-RNA_bind"/>
    <property type="match status" value="1"/>
</dbReference>
<protein>
    <submittedName>
        <fullName evidence="5">Uncharacterized protein</fullName>
    </submittedName>
</protein>
<reference evidence="5" key="2">
    <citation type="submission" date="2025-08" db="UniProtKB">
        <authorList>
            <consortium name="Ensembl"/>
        </authorList>
    </citation>
    <scope>IDENTIFICATION</scope>
</reference>
<evidence type="ECO:0000256" key="2">
    <source>
        <dbReference type="ARBA" id="ARBA00023242"/>
    </source>
</evidence>
<comment type="subcellular location">
    <subcellularLocation>
        <location evidence="1">Nucleus</location>
    </subcellularLocation>
</comment>
<organism evidence="5 6">
    <name type="scientific">Otolemur garnettii</name>
    <name type="common">Small-eared galago</name>
    <name type="synonym">Garnett's greater bushbaby</name>
    <dbReference type="NCBI Taxonomy" id="30611"/>
    <lineage>
        <taxon>Eukaryota</taxon>
        <taxon>Metazoa</taxon>
        <taxon>Chordata</taxon>
        <taxon>Craniata</taxon>
        <taxon>Vertebrata</taxon>
        <taxon>Euteleostomi</taxon>
        <taxon>Mammalia</taxon>
        <taxon>Eutheria</taxon>
        <taxon>Euarchontoglires</taxon>
        <taxon>Primates</taxon>
        <taxon>Strepsirrhini</taxon>
        <taxon>Lorisiformes</taxon>
        <taxon>Galagidae</taxon>
        <taxon>Otolemur</taxon>
    </lineage>
</organism>
<dbReference type="AlphaFoldDB" id="H0XLQ0"/>
<dbReference type="GO" id="GO:0005737">
    <property type="term" value="C:cytoplasm"/>
    <property type="evidence" value="ECO:0007669"/>
    <property type="project" value="InterPro"/>
</dbReference>
<keyword evidence="6" id="KW-1185">Reference proteome</keyword>
<dbReference type="Gene3D" id="3.30.70.330">
    <property type="match status" value="1"/>
</dbReference>
<dbReference type="OMA" id="CAYHEEA"/>
<evidence type="ECO:0000313" key="6">
    <source>
        <dbReference type="Proteomes" id="UP000005225"/>
    </source>
</evidence>
<dbReference type="Proteomes" id="UP000005225">
    <property type="component" value="Unassembled WGS sequence"/>
</dbReference>
<evidence type="ECO:0000256" key="1">
    <source>
        <dbReference type="ARBA" id="ARBA00004123"/>
    </source>
</evidence>
<name>H0XLQ0_OTOGA</name>